<comment type="similarity">
    <text evidence="1 4">Belongs to the D-isomer specific 2-hydroxyacid dehydrogenase family.</text>
</comment>
<dbReference type="AlphaFoldDB" id="A0A9W9W8Q9"/>
<reference evidence="7" key="1">
    <citation type="submission" date="2022-12" db="EMBL/GenBank/DDBJ databases">
        <authorList>
            <person name="Petersen C."/>
        </authorList>
    </citation>
    <scope>NUCLEOTIDE SEQUENCE</scope>
    <source>
        <strain evidence="7">IBT 29677</strain>
    </source>
</reference>
<feature type="domain" description="D-isomer specific 2-hydroxyacid dehydrogenase catalytic" evidence="5">
    <location>
        <begin position="34"/>
        <end position="336"/>
    </location>
</feature>
<evidence type="ECO:0000259" key="6">
    <source>
        <dbReference type="Pfam" id="PF02826"/>
    </source>
</evidence>
<dbReference type="GeneID" id="81365864"/>
<evidence type="ECO:0000256" key="4">
    <source>
        <dbReference type="RuleBase" id="RU003719"/>
    </source>
</evidence>
<keyword evidence="3" id="KW-0520">NAD</keyword>
<organism evidence="7 8">
    <name type="scientific">Penicillium cosmopolitanum</name>
    <dbReference type="NCBI Taxonomy" id="1131564"/>
    <lineage>
        <taxon>Eukaryota</taxon>
        <taxon>Fungi</taxon>
        <taxon>Dikarya</taxon>
        <taxon>Ascomycota</taxon>
        <taxon>Pezizomycotina</taxon>
        <taxon>Eurotiomycetes</taxon>
        <taxon>Eurotiomycetidae</taxon>
        <taxon>Eurotiales</taxon>
        <taxon>Aspergillaceae</taxon>
        <taxon>Penicillium</taxon>
    </lineage>
</organism>
<evidence type="ECO:0000259" key="5">
    <source>
        <dbReference type="Pfam" id="PF00389"/>
    </source>
</evidence>
<evidence type="ECO:0000313" key="8">
    <source>
        <dbReference type="Proteomes" id="UP001147747"/>
    </source>
</evidence>
<reference evidence="7" key="2">
    <citation type="journal article" date="2023" name="IMA Fungus">
        <title>Comparative genomic study of the Penicillium genus elucidates a diverse pangenome and 15 lateral gene transfer events.</title>
        <authorList>
            <person name="Petersen C."/>
            <person name="Sorensen T."/>
            <person name="Nielsen M.R."/>
            <person name="Sondergaard T.E."/>
            <person name="Sorensen J.L."/>
            <person name="Fitzpatrick D.A."/>
            <person name="Frisvad J.C."/>
            <person name="Nielsen K.L."/>
        </authorList>
    </citation>
    <scope>NUCLEOTIDE SEQUENCE</scope>
    <source>
        <strain evidence="7">IBT 29677</strain>
    </source>
</reference>
<comment type="caution">
    <text evidence="7">The sequence shown here is derived from an EMBL/GenBank/DDBJ whole genome shotgun (WGS) entry which is preliminary data.</text>
</comment>
<gene>
    <name evidence="7" type="ORF">N7509_002247</name>
</gene>
<dbReference type="Pfam" id="PF02826">
    <property type="entry name" value="2-Hacid_dh_C"/>
    <property type="match status" value="1"/>
</dbReference>
<keyword evidence="2 4" id="KW-0560">Oxidoreductase</keyword>
<evidence type="ECO:0000313" key="7">
    <source>
        <dbReference type="EMBL" id="KAJ5408364.1"/>
    </source>
</evidence>
<dbReference type="Proteomes" id="UP001147747">
    <property type="component" value="Unassembled WGS sequence"/>
</dbReference>
<dbReference type="CDD" id="cd05198">
    <property type="entry name" value="formate_dh_like"/>
    <property type="match status" value="1"/>
</dbReference>
<name>A0A9W9W8Q9_9EURO</name>
<evidence type="ECO:0008006" key="9">
    <source>
        <dbReference type="Google" id="ProtNLM"/>
    </source>
</evidence>
<evidence type="ECO:0000256" key="3">
    <source>
        <dbReference type="ARBA" id="ARBA00023027"/>
    </source>
</evidence>
<dbReference type="Pfam" id="PF00389">
    <property type="entry name" value="2-Hacid_dh"/>
    <property type="match status" value="1"/>
</dbReference>
<dbReference type="InterPro" id="IPR006139">
    <property type="entry name" value="D-isomer_2_OHA_DH_cat_dom"/>
</dbReference>
<dbReference type="PANTHER" id="PTHR43761">
    <property type="entry name" value="D-ISOMER SPECIFIC 2-HYDROXYACID DEHYDROGENASE FAMILY PROTEIN (AFU_ORTHOLOGUE AFUA_1G13630)"/>
    <property type="match status" value="1"/>
</dbReference>
<sequence>MASNSTTNHHIVAIEAIHCPIPDFTLQTPHKKSVHNWTYPHELESRVKDATIIITTTTRLNADILHPSKTPLLRLIVILASGTDCVDLAAARARGIPVCNCPSTNIDSVSEHAIGLYFALRRKLVHLSGVVRDVPADEVGGDTEWKSKGSLKGRMKMADGGAPLLCSQETIGIVGFGALGSRISALARGLGMNVLIAERRGVTQARDDRVLFEDALKRSTVLVLCLPRTPETENMISTNEFRMMSKQAVLINVARGGIVDEKALVEALRDGEISGAGLDVFANEPIGRGDSPLLEGEADGLNLVLSPHLAWFAERTLENLQTGVKKTVEQWCVGNTINRVA</sequence>
<dbReference type="RefSeq" id="XP_056492679.1">
    <property type="nucleotide sequence ID" value="XM_056626884.1"/>
</dbReference>
<dbReference type="SUPFAM" id="SSF52283">
    <property type="entry name" value="Formate/glycerate dehydrogenase catalytic domain-like"/>
    <property type="match status" value="1"/>
</dbReference>
<dbReference type="GO" id="GO:0051287">
    <property type="term" value="F:NAD binding"/>
    <property type="evidence" value="ECO:0007669"/>
    <property type="project" value="InterPro"/>
</dbReference>
<protein>
    <recommendedName>
        <fullName evidence="9">Glycerate dehydrogenase</fullName>
    </recommendedName>
</protein>
<dbReference type="InterPro" id="IPR006140">
    <property type="entry name" value="D-isomer_DH_NAD-bd"/>
</dbReference>
<dbReference type="Gene3D" id="3.40.50.720">
    <property type="entry name" value="NAD(P)-binding Rossmann-like Domain"/>
    <property type="match status" value="2"/>
</dbReference>
<evidence type="ECO:0000256" key="1">
    <source>
        <dbReference type="ARBA" id="ARBA00005854"/>
    </source>
</evidence>
<dbReference type="EMBL" id="JAPZBU010000004">
    <property type="protein sequence ID" value="KAJ5408364.1"/>
    <property type="molecule type" value="Genomic_DNA"/>
</dbReference>
<feature type="domain" description="D-isomer specific 2-hydroxyacid dehydrogenase NAD-binding" evidence="6">
    <location>
        <begin position="166"/>
        <end position="310"/>
    </location>
</feature>
<dbReference type="OrthoDB" id="298012at2759"/>
<dbReference type="InterPro" id="IPR050418">
    <property type="entry name" value="D-iso_2-hydroxyacid_DH_PdxB"/>
</dbReference>
<dbReference type="GO" id="GO:0016616">
    <property type="term" value="F:oxidoreductase activity, acting on the CH-OH group of donors, NAD or NADP as acceptor"/>
    <property type="evidence" value="ECO:0007669"/>
    <property type="project" value="InterPro"/>
</dbReference>
<dbReference type="SUPFAM" id="SSF51735">
    <property type="entry name" value="NAD(P)-binding Rossmann-fold domains"/>
    <property type="match status" value="1"/>
</dbReference>
<accession>A0A9W9W8Q9</accession>
<proteinExistence type="inferred from homology"/>
<evidence type="ECO:0000256" key="2">
    <source>
        <dbReference type="ARBA" id="ARBA00023002"/>
    </source>
</evidence>
<dbReference type="PANTHER" id="PTHR43761:SF1">
    <property type="entry name" value="D-ISOMER SPECIFIC 2-HYDROXYACID DEHYDROGENASE CATALYTIC DOMAIN-CONTAINING PROTEIN-RELATED"/>
    <property type="match status" value="1"/>
</dbReference>
<keyword evidence="8" id="KW-1185">Reference proteome</keyword>
<dbReference type="InterPro" id="IPR036291">
    <property type="entry name" value="NAD(P)-bd_dom_sf"/>
</dbReference>